<dbReference type="Proteomes" id="UP000323917">
    <property type="component" value="Chromosome"/>
</dbReference>
<dbReference type="KEGG" id="bgok:Pr1d_35160"/>
<sequence>MVSSNLPHRSHSIGQVAKKWGISPERVRQLILTGKLGAFEIPSAGKYGKALRIPHEYVEAAEMEWAVESSILGRQSPQRSHRNTSKSSLRHFPELRHEAE</sequence>
<feature type="compositionally biased region" description="Basic and acidic residues" evidence="1">
    <location>
        <begin position="91"/>
        <end position="100"/>
    </location>
</feature>
<dbReference type="OrthoDB" id="7872598at2"/>
<dbReference type="EMBL" id="CP042913">
    <property type="protein sequence ID" value="QEG36204.1"/>
    <property type="molecule type" value="Genomic_DNA"/>
</dbReference>
<proteinExistence type="predicted"/>
<evidence type="ECO:0000313" key="3">
    <source>
        <dbReference type="Proteomes" id="UP000323917"/>
    </source>
</evidence>
<reference evidence="2 3" key="1">
    <citation type="submission" date="2019-08" db="EMBL/GenBank/DDBJ databases">
        <title>Deep-cultivation of Planctomycetes and their phenomic and genomic characterization uncovers novel biology.</title>
        <authorList>
            <person name="Wiegand S."/>
            <person name="Jogler M."/>
            <person name="Boedeker C."/>
            <person name="Pinto D."/>
            <person name="Vollmers J."/>
            <person name="Rivas-Marin E."/>
            <person name="Kohn T."/>
            <person name="Peeters S.H."/>
            <person name="Heuer A."/>
            <person name="Rast P."/>
            <person name="Oberbeckmann S."/>
            <person name="Bunk B."/>
            <person name="Jeske O."/>
            <person name="Meyerdierks A."/>
            <person name="Storesund J.E."/>
            <person name="Kallscheuer N."/>
            <person name="Luecker S."/>
            <person name="Lage O.M."/>
            <person name="Pohl T."/>
            <person name="Merkel B.J."/>
            <person name="Hornburger P."/>
            <person name="Mueller R.-W."/>
            <person name="Bruemmer F."/>
            <person name="Labrenz M."/>
            <person name="Spormann A.M."/>
            <person name="Op den Camp H."/>
            <person name="Overmann J."/>
            <person name="Amann R."/>
            <person name="Jetten M.S.M."/>
            <person name="Mascher T."/>
            <person name="Medema M.H."/>
            <person name="Devos D.P."/>
            <person name="Kaster A.-K."/>
            <person name="Ovreas L."/>
            <person name="Rohde M."/>
            <person name="Galperin M.Y."/>
            <person name="Jogler C."/>
        </authorList>
    </citation>
    <scope>NUCLEOTIDE SEQUENCE [LARGE SCALE GENOMIC DNA]</scope>
    <source>
        <strain evidence="2 3">Pr1d</strain>
    </source>
</reference>
<accession>A0A5B9QAX6</accession>
<protein>
    <recommendedName>
        <fullName evidence="4">Helix-turn-helix domain protein</fullName>
    </recommendedName>
</protein>
<organism evidence="2 3">
    <name type="scientific">Bythopirellula goksoeyrii</name>
    <dbReference type="NCBI Taxonomy" id="1400387"/>
    <lineage>
        <taxon>Bacteria</taxon>
        <taxon>Pseudomonadati</taxon>
        <taxon>Planctomycetota</taxon>
        <taxon>Planctomycetia</taxon>
        <taxon>Pirellulales</taxon>
        <taxon>Lacipirellulaceae</taxon>
        <taxon>Bythopirellula</taxon>
    </lineage>
</organism>
<feature type="region of interest" description="Disordered" evidence="1">
    <location>
        <begin position="71"/>
        <end position="100"/>
    </location>
</feature>
<evidence type="ECO:0000256" key="1">
    <source>
        <dbReference type="SAM" id="MobiDB-lite"/>
    </source>
</evidence>
<name>A0A5B9QAX6_9BACT</name>
<dbReference type="AlphaFoldDB" id="A0A5B9QAX6"/>
<evidence type="ECO:0000313" key="2">
    <source>
        <dbReference type="EMBL" id="QEG36204.1"/>
    </source>
</evidence>
<evidence type="ECO:0008006" key="4">
    <source>
        <dbReference type="Google" id="ProtNLM"/>
    </source>
</evidence>
<gene>
    <name evidence="2" type="ORF">Pr1d_35160</name>
</gene>
<keyword evidence="3" id="KW-1185">Reference proteome</keyword>